<dbReference type="InterPro" id="IPR001357">
    <property type="entry name" value="BRCT_dom"/>
</dbReference>
<comment type="subcellular location">
    <subcellularLocation>
        <location evidence="1">Nucleus</location>
    </subcellularLocation>
</comment>
<keyword evidence="2" id="KW-0227">DNA damage</keyword>
<comment type="caution">
    <text evidence="6">The sequence shown here is derived from an EMBL/GenBank/DDBJ whole genome shotgun (WGS) entry which is preliminary data.</text>
</comment>
<dbReference type="Pfam" id="PF16589">
    <property type="entry name" value="BRCT_2"/>
    <property type="match status" value="1"/>
</dbReference>
<proteinExistence type="predicted"/>
<sequence length="1292" mass="143139">MDGVGDGKVKETMKHQKSNLHGDTNAKEVENDSPCSGKKVKAGDTENLHLFQSFMQFDDTLLYESDWLETELAGEQVDPSGGTQVLESLDCKNEYEGSDVDEMEKTEVLSNDDDESDDETNVCRIENFDNNRETGHEVMEKKCLTPLCSDGKGIKHYVINSDASKDGEYNSGSVWKSFTSVRTASLRSSGLVAACSMTREGKGIMQNSTSGINQASQKQGNIEVLHPHPAVYGIEHDNICSLKDPTTFTASDVHEKIHMHDTESRIKNSRVRKLFFEHTPTGKMEEINKITTGKVDSPRFLSNEHAVAGLSYVGLQEPGIESQANALDMVDKFLLLNDVDLSGEVNTGKPLGEKSSLIPCAKGAQSLAKRACHRSPIRNAGVYDWVDSREDETGGDFFSKRKDLLLADIQSQNLKHLTFGRTEIPVGRCRESGQERGTEIHQKKKGLTSPDTKSILQSSIESESIQVTETMTRKNLSTELPEQSNVDDSGEQLDTVALGSSSQGTDDIGVNTQLAAEALESLVCGPPANYDFADELPIKQQAKEGSKSGAMKNKGSKKHASVKRSRISDSDGTMRKSTHKKMLLTNSCEGNSISEKHLTSTGMRMLRKELPVKTRAKKKKQKYEEHFNTGKSAGGKEYLVEKSSRYVKRRQSRGALTETCIEVDKCHTTLISDKQLSFSKSSFKEELLHNIVVPIAHRTRRSMMNSLKRTNIPSNDHMQGKTYSRDNGILQNEGRGVNWIDDARGPSKTIQSSSKFGPNQISKIGKDKRQLQDRVIEGGLRDERSQISYQKKDASSHTKNRRTRTMSDIIDSTTNSSVPSDALDGVREADAQISTREKRLKTNPTSTFLSFDTVKRKTRSATRSNLPSLHLSMAVLPKPDVTSCSPNPATAGDSFASEPCGPSMDRLTTGRRETIVYGIRTRSSGISDPFMPSDKRSTEVLIRDKIRKPGTVDAAVNCLMDTKNDEAPTEHLILPTSGVPTGSGSEGGADKSTSPVQGSPKEKGPCEGKKTLSPVCTGNDPEKLPGKRYFPRSSLMRELVRLDATEAKQTTALKDTRRRRDMASICVLFSHHLGEDIIKHQKKILSRLGGSIASSSLDATHFIADKFVRTRNMLEALALGKPVVTHFWLESCGQASCFIDEKNYILRDLKKEKEIGFSMPVSLARAYQRPLLQGKRVYITANVKPDRELVASLVKAVHGQAIERIGRFTVKGDKIPDDLLVISCEEDYSLCTPLLEKGAEIYTSELLLNGIVIQKLEYERHHLFLDHVKRTRSTVWLRKEAGTQFIPVTRRR</sequence>
<dbReference type="InterPro" id="IPR051579">
    <property type="entry name" value="DDR_Transcriptional_Reg"/>
</dbReference>
<evidence type="ECO:0000313" key="7">
    <source>
        <dbReference type="Proteomes" id="UP000283530"/>
    </source>
</evidence>
<feature type="compositionally biased region" description="Basic residues" evidence="4">
    <location>
        <begin position="554"/>
        <end position="565"/>
    </location>
</feature>
<evidence type="ECO:0000259" key="5">
    <source>
        <dbReference type="PROSITE" id="PS50172"/>
    </source>
</evidence>
<feature type="compositionally biased region" description="Basic and acidic residues" evidence="4">
    <location>
        <begin position="1"/>
        <end position="14"/>
    </location>
</feature>
<dbReference type="GO" id="GO:0005634">
    <property type="term" value="C:nucleus"/>
    <property type="evidence" value="ECO:0007669"/>
    <property type="project" value="UniProtKB-SubCell"/>
</dbReference>
<dbReference type="PANTHER" id="PTHR23196:SF1">
    <property type="entry name" value="PAX-INTERACTING PROTEIN 1"/>
    <property type="match status" value="1"/>
</dbReference>
<keyword evidence="7" id="KW-1185">Reference proteome</keyword>
<dbReference type="PROSITE" id="PS50172">
    <property type="entry name" value="BRCT"/>
    <property type="match status" value="1"/>
</dbReference>
<evidence type="ECO:0000256" key="1">
    <source>
        <dbReference type="ARBA" id="ARBA00004123"/>
    </source>
</evidence>
<dbReference type="InterPro" id="IPR036420">
    <property type="entry name" value="BRCT_dom_sf"/>
</dbReference>
<dbReference type="CDD" id="cd17744">
    <property type="entry name" value="BRCT_MDC1_rpt1"/>
    <property type="match status" value="1"/>
</dbReference>
<feature type="compositionally biased region" description="Basic and acidic residues" evidence="4">
    <location>
        <begin position="430"/>
        <end position="441"/>
    </location>
</feature>
<feature type="compositionally biased region" description="Basic and acidic residues" evidence="4">
    <location>
        <begin position="1000"/>
        <end position="1010"/>
    </location>
</feature>
<dbReference type="EMBL" id="QPKB01000010">
    <property type="protein sequence ID" value="RWR93635.1"/>
    <property type="molecule type" value="Genomic_DNA"/>
</dbReference>
<dbReference type="GO" id="GO:0006974">
    <property type="term" value="P:DNA damage response"/>
    <property type="evidence" value="ECO:0007669"/>
    <property type="project" value="UniProtKB-KW"/>
</dbReference>
<dbReference type="SMART" id="SM00292">
    <property type="entry name" value="BRCT"/>
    <property type="match status" value="1"/>
</dbReference>
<feature type="region of interest" description="Disordered" evidence="4">
    <location>
        <begin position="430"/>
        <end position="489"/>
    </location>
</feature>
<dbReference type="SUPFAM" id="SSF52113">
    <property type="entry name" value="BRCT domain"/>
    <property type="match status" value="1"/>
</dbReference>
<dbReference type="OrthoDB" id="342264at2759"/>
<organism evidence="6 7">
    <name type="scientific">Cinnamomum micranthum f. kanehirae</name>
    <dbReference type="NCBI Taxonomy" id="337451"/>
    <lineage>
        <taxon>Eukaryota</taxon>
        <taxon>Viridiplantae</taxon>
        <taxon>Streptophyta</taxon>
        <taxon>Embryophyta</taxon>
        <taxon>Tracheophyta</taxon>
        <taxon>Spermatophyta</taxon>
        <taxon>Magnoliopsida</taxon>
        <taxon>Magnoliidae</taxon>
        <taxon>Laurales</taxon>
        <taxon>Lauraceae</taxon>
        <taxon>Cinnamomum</taxon>
    </lineage>
</organism>
<accession>A0A3S3NJY5</accession>
<name>A0A3S3NJY5_9MAGN</name>
<dbReference type="Pfam" id="PF16770">
    <property type="entry name" value="RTT107_BRCT_5"/>
    <property type="match status" value="1"/>
</dbReference>
<evidence type="ECO:0000256" key="2">
    <source>
        <dbReference type="ARBA" id="ARBA00022763"/>
    </source>
</evidence>
<dbReference type="Proteomes" id="UP000283530">
    <property type="component" value="Unassembled WGS sequence"/>
</dbReference>
<dbReference type="Gene3D" id="3.40.50.10190">
    <property type="entry name" value="BRCT domain"/>
    <property type="match status" value="2"/>
</dbReference>
<feature type="compositionally biased region" description="Polar residues" evidence="4">
    <location>
        <begin position="467"/>
        <end position="487"/>
    </location>
</feature>
<gene>
    <name evidence="6" type="ORF">CKAN_02289800</name>
</gene>
<evidence type="ECO:0000313" key="6">
    <source>
        <dbReference type="EMBL" id="RWR93635.1"/>
    </source>
</evidence>
<feature type="region of interest" description="Disordered" evidence="4">
    <location>
        <begin position="966"/>
        <end position="1028"/>
    </location>
</feature>
<reference evidence="6 7" key="1">
    <citation type="journal article" date="2019" name="Nat. Plants">
        <title>Stout camphor tree genome fills gaps in understanding of flowering plant genome evolution.</title>
        <authorList>
            <person name="Chaw S.M."/>
            <person name="Liu Y.C."/>
            <person name="Wu Y.W."/>
            <person name="Wang H.Y."/>
            <person name="Lin C.I."/>
            <person name="Wu C.S."/>
            <person name="Ke H.M."/>
            <person name="Chang L.Y."/>
            <person name="Hsu C.Y."/>
            <person name="Yang H.T."/>
            <person name="Sudianto E."/>
            <person name="Hsu M.H."/>
            <person name="Wu K.P."/>
            <person name="Wang L.N."/>
            <person name="Leebens-Mack J.H."/>
            <person name="Tsai I.J."/>
        </authorList>
    </citation>
    <scope>NUCLEOTIDE SEQUENCE [LARGE SCALE GENOMIC DNA]</scope>
    <source>
        <strain evidence="7">cv. Chaw 1501</strain>
        <tissue evidence="6">Young leaves</tissue>
    </source>
</reference>
<feature type="region of interest" description="Disordered" evidence="4">
    <location>
        <begin position="709"/>
        <end position="770"/>
    </location>
</feature>
<feature type="compositionally biased region" description="Polar residues" evidence="4">
    <location>
        <begin position="748"/>
        <end position="762"/>
    </location>
</feature>
<feature type="region of interest" description="Disordered" evidence="4">
    <location>
        <begin position="1"/>
        <end position="38"/>
    </location>
</feature>
<feature type="domain" description="BRCT" evidence="5">
    <location>
        <begin position="1082"/>
        <end position="1146"/>
    </location>
</feature>
<dbReference type="PANTHER" id="PTHR23196">
    <property type="entry name" value="PAX TRANSCRIPTION ACTIVATION DOMAIN INTERACTING PROTEIN"/>
    <property type="match status" value="1"/>
</dbReference>
<dbReference type="CDD" id="cd18432">
    <property type="entry name" value="BRCT_PAXIP1_rpt6_like"/>
    <property type="match status" value="1"/>
</dbReference>
<keyword evidence="3" id="KW-0539">Nucleus</keyword>
<protein>
    <submittedName>
        <fullName evidence="6">Mediator of DNA damage checkpoint protein 1 isoform X1</fullName>
    </submittedName>
</protein>
<feature type="region of interest" description="Disordered" evidence="4">
    <location>
        <begin position="541"/>
        <end position="578"/>
    </location>
</feature>
<feature type="compositionally biased region" description="Low complexity" evidence="4">
    <location>
        <begin position="454"/>
        <end position="466"/>
    </location>
</feature>
<evidence type="ECO:0000256" key="3">
    <source>
        <dbReference type="ARBA" id="ARBA00023242"/>
    </source>
</evidence>
<evidence type="ECO:0000256" key="4">
    <source>
        <dbReference type="SAM" id="MobiDB-lite"/>
    </source>
</evidence>
<dbReference type="STRING" id="337451.A0A3S3NJY5"/>